<dbReference type="Proteomes" id="UP000019118">
    <property type="component" value="Unassembled WGS sequence"/>
</dbReference>
<evidence type="ECO:0000256" key="4">
    <source>
        <dbReference type="ARBA" id="ARBA00022729"/>
    </source>
</evidence>
<evidence type="ECO:0000256" key="1">
    <source>
        <dbReference type="ARBA" id="ARBA00009431"/>
    </source>
</evidence>
<dbReference type="EnsemblMetazoa" id="XM_019915867.1">
    <property type="protein sequence ID" value="XP_019771426.1"/>
    <property type="gene ID" value="LOC109545282"/>
</dbReference>
<dbReference type="PROSITE" id="PS00560">
    <property type="entry name" value="CARBOXYPEPT_SER_HIS"/>
    <property type="match status" value="1"/>
</dbReference>
<organism evidence="8">
    <name type="scientific">Dendroctonus ponderosae</name>
    <name type="common">Mountain pine beetle</name>
    <dbReference type="NCBI Taxonomy" id="77166"/>
    <lineage>
        <taxon>Eukaryota</taxon>
        <taxon>Metazoa</taxon>
        <taxon>Ecdysozoa</taxon>
        <taxon>Arthropoda</taxon>
        <taxon>Hexapoda</taxon>
        <taxon>Insecta</taxon>
        <taxon>Pterygota</taxon>
        <taxon>Neoptera</taxon>
        <taxon>Endopterygota</taxon>
        <taxon>Coleoptera</taxon>
        <taxon>Polyphaga</taxon>
        <taxon>Cucujiformia</taxon>
        <taxon>Curculionidae</taxon>
        <taxon>Scolytinae</taxon>
        <taxon>Dendroctonus</taxon>
    </lineage>
</organism>
<comment type="similarity">
    <text evidence="1 7">Belongs to the peptidase S10 family.</text>
</comment>
<evidence type="ECO:0000256" key="5">
    <source>
        <dbReference type="ARBA" id="ARBA00022801"/>
    </source>
</evidence>
<reference evidence="11 12" key="1">
    <citation type="journal article" date="2013" name="Genome Biol.">
        <title>Draft genome of the mountain pine beetle, Dendroctonus ponderosae Hopkins, a major forest pest.</title>
        <authorList>
            <person name="Keeling C.I."/>
            <person name="Yuen M.M."/>
            <person name="Liao N.Y."/>
            <person name="Docking T.R."/>
            <person name="Chan S.K."/>
            <person name="Taylor G.A."/>
            <person name="Palmquist D.L."/>
            <person name="Jackman S.D."/>
            <person name="Nguyen A."/>
            <person name="Li M."/>
            <person name="Henderson H."/>
            <person name="Janes J.K."/>
            <person name="Zhao Y."/>
            <person name="Pandoh P."/>
            <person name="Moore R."/>
            <person name="Sperling F.A."/>
            <person name="Huber D.P."/>
            <person name="Birol I."/>
            <person name="Jones S.J."/>
            <person name="Bohlmann J."/>
        </authorList>
    </citation>
    <scope>NUCLEOTIDE SEQUENCE</scope>
</reference>
<reference evidence="10" key="2">
    <citation type="submission" date="2024-08" db="UniProtKB">
        <authorList>
            <consortium name="EnsemblMetazoa"/>
        </authorList>
    </citation>
    <scope>IDENTIFICATION</scope>
</reference>
<keyword evidence="3 7" id="KW-0645">Protease</keyword>
<dbReference type="InterPro" id="IPR018202">
    <property type="entry name" value="Ser_caboxypep_ser_AS"/>
</dbReference>
<dbReference type="PROSITE" id="PS00131">
    <property type="entry name" value="CARBOXYPEPT_SER_SER"/>
    <property type="match status" value="1"/>
</dbReference>
<proteinExistence type="inferred from homology"/>
<dbReference type="InterPro" id="IPR029058">
    <property type="entry name" value="AB_hydrolase_fold"/>
</dbReference>
<gene>
    <name evidence="10" type="primary">109545282</name>
    <name evidence="9" type="ORF">D910_01885</name>
    <name evidence="8" type="ORF">YQE_12754</name>
</gene>
<dbReference type="OMA" id="TVGAAMH"/>
<dbReference type="PANTHER" id="PTHR11802">
    <property type="entry name" value="SERINE PROTEASE FAMILY S10 SERINE CARBOXYPEPTIDASE"/>
    <property type="match status" value="1"/>
</dbReference>
<evidence type="ECO:0000313" key="10">
    <source>
        <dbReference type="EnsemblMetazoa" id="XP_019771426.1"/>
    </source>
</evidence>
<evidence type="ECO:0000256" key="6">
    <source>
        <dbReference type="ARBA" id="ARBA00023180"/>
    </source>
</evidence>
<dbReference type="AlphaFoldDB" id="N6SSG5"/>
<dbReference type="PRINTS" id="PR00724">
    <property type="entry name" value="CRBOXYPTASEC"/>
</dbReference>
<feature type="chain" id="PRO_5010896336" description="Carboxypeptidase" evidence="7">
    <location>
        <begin position="19"/>
        <end position="457"/>
    </location>
</feature>
<dbReference type="GO" id="GO:0004185">
    <property type="term" value="F:serine-type carboxypeptidase activity"/>
    <property type="evidence" value="ECO:0007669"/>
    <property type="project" value="UniProtKB-UniRule"/>
</dbReference>
<keyword evidence="5 7" id="KW-0378">Hydrolase</keyword>
<keyword evidence="6" id="KW-0325">Glycoprotein</keyword>
<dbReference type="InterPro" id="IPR001563">
    <property type="entry name" value="Peptidase_S10"/>
</dbReference>
<evidence type="ECO:0000313" key="9">
    <source>
        <dbReference type="EMBL" id="ERL84453.1"/>
    </source>
</evidence>
<accession>N6SSG5</accession>
<dbReference type="SUPFAM" id="SSF53474">
    <property type="entry name" value="alpha/beta-Hydrolases"/>
    <property type="match status" value="1"/>
</dbReference>
<dbReference type="Proteomes" id="UP000030742">
    <property type="component" value="Unassembled WGS sequence"/>
</dbReference>
<keyword evidence="11" id="KW-1185">Reference proteome</keyword>
<dbReference type="Gene3D" id="3.40.50.1820">
    <property type="entry name" value="alpha/beta hydrolase"/>
    <property type="match status" value="1"/>
</dbReference>
<name>N6SSG5_DENPD</name>
<dbReference type="HOGENOM" id="CLU_008523_10_1_1"/>
<evidence type="ECO:0000256" key="3">
    <source>
        <dbReference type="ARBA" id="ARBA00022670"/>
    </source>
</evidence>
<dbReference type="EC" id="3.4.16.-" evidence="7"/>
<dbReference type="STRING" id="77166.N6SSG5"/>
<dbReference type="GO" id="GO:0006508">
    <property type="term" value="P:proteolysis"/>
    <property type="evidence" value="ECO:0007669"/>
    <property type="project" value="UniProtKB-KW"/>
</dbReference>
<dbReference type="Pfam" id="PF00450">
    <property type="entry name" value="Peptidase_S10"/>
    <property type="match status" value="1"/>
</dbReference>
<protein>
    <recommendedName>
        <fullName evidence="7">Carboxypeptidase</fullName>
        <ecNumber evidence="7">3.4.16.-</ecNumber>
    </recommendedName>
</protein>
<feature type="signal peptide" evidence="7">
    <location>
        <begin position="1"/>
        <end position="18"/>
    </location>
</feature>
<dbReference type="EMBL" id="KB631579">
    <property type="protein sequence ID" value="ERL84453.1"/>
    <property type="molecule type" value="Genomic_DNA"/>
</dbReference>
<evidence type="ECO:0000256" key="2">
    <source>
        <dbReference type="ARBA" id="ARBA00022645"/>
    </source>
</evidence>
<sequence>MEKLTLLLLLASIALASAKFPFYSTKPFIHKPAEDLGEPLLLTPFIQSSQLEEVREAAEVDPDKFLGVRSYSGYFTVDEPNNGNLFFWFFPSASNYEEDPVLLWLQGGPGASSLYGLFTENGPFVVEDGELGLRNYSWHKNFSLLYIDQPLGVGYSFTDGPLVSDQTQVGEHLYSALTQFFTVFSELRDNEFFISGESYAGKYVPAIGHTILQNNDRADVRINLQGILIGNGLSDPKNQFNYGDLLYQLGLIDLATLEEAHTLESSIQEFIEEEDYESATFIWNNMLQSLFYDPTGLMDIYNFVQDEDNSPSDWEEFIVQNEIRQALHVGSQEYLSESYEVYYSLYEDITKSVTDWVIELLSHYRVLLYNGQLDIIVGYVLTENYVQKLQYSAAEEYATAQREVWKVGDQIAGYAKTAGNLTEVLVRNAGHMVPMDQPEFAYDLLMKFTKNKPIAGQ</sequence>
<evidence type="ECO:0000313" key="12">
    <source>
        <dbReference type="Proteomes" id="UP000030742"/>
    </source>
</evidence>
<evidence type="ECO:0000313" key="11">
    <source>
        <dbReference type="Proteomes" id="UP000019118"/>
    </source>
</evidence>
<dbReference type="PANTHER" id="PTHR11802:SF472">
    <property type="entry name" value="SERINE CARBOXYPEPTIDASE CPVL-RELATED"/>
    <property type="match status" value="1"/>
</dbReference>
<keyword evidence="2 7" id="KW-0121">Carboxypeptidase</keyword>
<evidence type="ECO:0000256" key="7">
    <source>
        <dbReference type="RuleBase" id="RU361156"/>
    </source>
</evidence>
<keyword evidence="4 7" id="KW-0732">Signal</keyword>
<dbReference type="InterPro" id="IPR033124">
    <property type="entry name" value="Ser_caboxypep_his_AS"/>
</dbReference>
<evidence type="ECO:0000313" key="8">
    <source>
        <dbReference type="EMBL" id="ENN70579.1"/>
    </source>
</evidence>
<dbReference type="OrthoDB" id="443318at2759"/>
<feature type="non-terminal residue" evidence="8">
    <location>
        <position position="1"/>
    </location>
</feature>
<dbReference type="EMBL" id="KB741291">
    <property type="protein sequence ID" value="ENN70579.1"/>
    <property type="molecule type" value="Genomic_DNA"/>
</dbReference>
<dbReference type="KEGG" id="dpa:109545282"/>